<dbReference type="EMBL" id="JABSTQ010009666">
    <property type="protein sequence ID" value="KAG0426985.1"/>
    <property type="molecule type" value="Genomic_DNA"/>
</dbReference>
<comment type="caution">
    <text evidence="1">The sequence shown here is derived from an EMBL/GenBank/DDBJ whole genome shotgun (WGS) entry which is preliminary data.</text>
</comment>
<evidence type="ECO:0000313" key="2">
    <source>
        <dbReference type="Proteomes" id="UP000805193"/>
    </source>
</evidence>
<sequence length="465" mass="52418">MAEDEHVPFSFQPGRWTEKPPQFTSLSQDEVWRYLRRETDSFRQVNRGWAFKEEGYVRNVRWNASDNSQICLARAICLPSLEKAPYTVSAWFASGTGRSMGGSCSCVAALSETRHHNAALLLSAENPREAVGDASSEQIQALRDGLCTGTPGLQWLEFRGAEEARPARPPLPIADDEDLWSRNARDAVYKHAESLPPLTDDERAEVTWSTIGQADNPRWHEKRRGRITASVFSAVIKCLKPEYLVKGILYPSPDYASEAMRYGRMHEGTAVAAYEQLMAAQVDSLEVHETGLHIHAVYSFVAASPDRIVTKDGEEGLLEVKCPSSKVGLTPLEACKQDKKLCCNEVGGETHLKKRHAYYYQVQGQMAVTGHKWCDFVVWTNNKTVARSTHTETIVFDEKFVEGELLPGLLYFAEHALFPEVLTGRIRRRRDLIAHGQYVYYKKYSAGFYVVEDGPGLKKQLRKLQ</sequence>
<keyword evidence="2" id="KW-1185">Reference proteome</keyword>
<protein>
    <submittedName>
        <fullName evidence="1">Uncharacterized protein</fullName>
    </submittedName>
</protein>
<evidence type="ECO:0000313" key="1">
    <source>
        <dbReference type="EMBL" id="KAG0426985.1"/>
    </source>
</evidence>
<reference evidence="1 2" key="1">
    <citation type="journal article" date="2020" name="Cell">
        <title>Large-Scale Comparative Analyses of Tick Genomes Elucidate Their Genetic Diversity and Vector Capacities.</title>
        <authorList>
            <consortium name="Tick Genome and Microbiome Consortium (TIGMIC)"/>
            <person name="Jia N."/>
            <person name="Wang J."/>
            <person name="Shi W."/>
            <person name="Du L."/>
            <person name="Sun Y."/>
            <person name="Zhan W."/>
            <person name="Jiang J.F."/>
            <person name="Wang Q."/>
            <person name="Zhang B."/>
            <person name="Ji P."/>
            <person name="Bell-Sakyi L."/>
            <person name="Cui X.M."/>
            <person name="Yuan T.T."/>
            <person name="Jiang B.G."/>
            <person name="Yang W.F."/>
            <person name="Lam T.T."/>
            <person name="Chang Q.C."/>
            <person name="Ding S.J."/>
            <person name="Wang X.J."/>
            <person name="Zhu J.G."/>
            <person name="Ruan X.D."/>
            <person name="Zhao L."/>
            <person name="Wei J.T."/>
            <person name="Ye R.Z."/>
            <person name="Que T.C."/>
            <person name="Du C.H."/>
            <person name="Zhou Y.H."/>
            <person name="Cheng J.X."/>
            <person name="Dai P.F."/>
            <person name="Guo W.B."/>
            <person name="Han X.H."/>
            <person name="Huang E.J."/>
            <person name="Li L.F."/>
            <person name="Wei W."/>
            <person name="Gao Y.C."/>
            <person name="Liu J.Z."/>
            <person name="Shao H.Z."/>
            <person name="Wang X."/>
            <person name="Wang C.C."/>
            <person name="Yang T.C."/>
            <person name="Huo Q.B."/>
            <person name="Li W."/>
            <person name="Chen H.Y."/>
            <person name="Chen S.E."/>
            <person name="Zhou L.G."/>
            <person name="Ni X.B."/>
            <person name="Tian J.H."/>
            <person name="Sheng Y."/>
            <person name="Liu T."/>
            <person name="Pan Y.S."/>
            <person name="Xia L.Y."/>
            <person name="Li J."/>
            <person name="Zhao F."/>
            <person name="Cao W.C."/>
        </authorList>
    </citation>
    <scope>NUCLEOTIDE SEQUENCE [LARGE SCALE GENOMIC DNA]</scope>
    <source>
        <strain evidence="1">Iper-2018</strain>
    </source>
</reference>
<name>A0AC60Q1Z3_IXOPE</name>
<accession>A0AC60Q1Z3</accession>
<organism evidence="1 2">
    <name type="scientific">Ixodes persulcatus</name>
    <name type="common">Taiga tick</name>
    <dbReference type="NCBI Taxonomy" id="34615"/>
    <lineage>
        <taxon>Eukaryota</taxon>
        <taxon>Metazoa</taxon>
        <taxon>Ecdysozoa</taxon>
        <taxon>Arthropoda</taxon>
        <taxon>Chelicerata</taxon>
        <taxon>Arachnida</taxon>
        <taxon>Acari</taxon>
        <taxon>Parasitiformes</taxon>
        <taxon>Ixodida</taxon>
        <taxon>Ixodoidea</taxon>
        <taxon>Ixodidae</taxon>
        <taxon>Ixodinae</taxon>
        <taxon>Ixodes</taxon>
    </lineage>
</organism>
<gene>
    <name evidence="1" type="ORF">HPB47_025929</name>
</gene>
<dbReference type="Proteomes" id="UP000805193">
    <property type="component" value="Unassembled WGS sequence"/>
</dbReference>
<proteinExistence type="predicted"/>